<dbReference type="PANTHER" id="PTHR31247">
    <property type="entry name" value="TRANSMEMBRANE PROTEIN 198 FAMILY MEMBER"/>
    <property type="match status" value="1"/>
</dbReference>
<feature type="compositionally biased region" description="Low complexity" evidence="7">
    <location>
        <begin position="358"/>
        <end position="368"/>
    </location>
</feature>
<feature type="transmembrane region" description="Helical" evidence="8">
    <location>
        <begin position="253"/>
        <end position="275"/>
    </location>
</feature>
<keyword evidence="5 8" id="KW-0472">Membrane</keyword>
<evidence type="ECO:0000256" key="5">
    <source>
        <dbReference type="ARBA" id="ARBA00023136"/>
    </source>
</evidence>
<evidence type="ECO:0000256" key="2">
    <source>
        <dbReference type="ARBA" id="ARBA00006244"/>
    </source>
</evidence>
<dbReference type="InterPro" id="IPR040236">
    <property type="entry name" value="TMEM198"/>
</dbReference>
<dbReference type="STRING" id="64571.A0A1Y2GXT2"/>
<dbReference type="InParanoid" id="A0A1Y2GXT2"/>
<keyword evidence="4 8" id="KW-1133">Transmembrane helix</keyword>
<accession>A0A1Y2GXT2</accession>
<feature type="transmembrane region" description="Helical" evidence="8">
    <location>
        <begin position="101"/>
        <end position="122"/>
    </location>
</feature>
<feature type="transmembrane region" description="Helical" evidence="8">
    <location>
        <begin position="134"/>
        <end position="154"/>
    </location>
</feature>
<comment type="similarity">
    <text evidence="2">Belongs to the TMEM198 family.</text>
</comment>
<organism evidence="10 11">
    <name type="scientific">Lobosporangium transversale</name>
    <dbReference type="NCBI Taxonomy" id="64571"/>
    <lineage>
        <taxon>Eukaryota</taxon>
        <taxon>Fungi</taxon>
        <taxon>Fungi incertae sedis</taxon>
        <taxon>Mucoromycota</taxon>
        <taxon>Mortierellomycotina</taxon>
        <taxon>Mortierellomycetes</taxon>
        <taxon>Mortierellales</taxon>
        <taxon>Mortierellaceae</taxon>
        <taxon>Lobosporangium</taxon>
    </lineage>
</organism>
<sequence>MISTKSQLSIGFAADATNAKYLVNVRVHMQKLCRLLLLLLISLSCTFAIPTTVTPINDGIIDLDIGQLNRISKQNWALGVTFILIGLFEVFYGFKFIRLTLFVTGFLAWAVAAMMIMLAIRWDLIYTTFIPKYYYFWLWLAAGLVGSILSFRFWDLGVTFTGAFGGFALAMSIVAIANLSITNAGRYVIMGSFILGGAALATFFERFFIIFSTSFGGAYIFMFGVDQFAQVGYREMIVIFDFTGKTFTYHPSWDVYLMLGFSLILAGLGIGWEFWHHSAPLLMDRKALFRIYGRPFGKRPRELIGQKIHHCLKAKSDLYAHIFSCHCFHRWTIDDVLYNEEDLYGVCIPVSDGSPATVPTAPTAPFVPNDGPTKEPKPSASTDSGNTDVPPKPAPVSKEPERHIDVFDEKSEAICDNSNGTESQYESAKHDTESGHDCTGQKESTMTMTTKTITSVTFEESYSTDRATDPEESQHLELHHPLFSPHVGDRTMAMLRLVTENRSSGNTIPRNLLRGDFNRVETTVTSSAGIETAKSTRSGAWYSSISDNSDIESSTNLTDGLGHQIPDVSDNYQDSADLQESDDFIGDDTNWPQMGSKRDA</sequence>
<dbReference type="PANTHER" id="PTHR31247:SF5">
    <property type="entry name" value="DUF4203 DOMAIN-CONTAINING PROTEIN"/>
    <property type="match status" value="1"/>
</dbReference>
<feature type="compositionally biased region" description="Basic and acidic residues" evidence="7">
    <location>
        <begin position="427"/>
        <end position="440"/>
    </location>
</feature>
<evidence type="ECO:0000256" key="3">
    <source>
        <dbReference type="ARBA" id="ARBA00022692"/>
    </source>
</evidence>
<evidence type="ECO:0000256" key="7">
    <source>
        <dbReference type="SAM" id="MobiDB-lite"/>
    </source>
</evidence>
<proteinExistence type="inferred from homology"/>
<feature type="compositionally biased region" description="Basic and acidic residues" evidence="7">
    <location>
        <begin position="398"/>
        <end position="413"/>
    </location>
</feature>
<dbReference type="Pfam" id="PF13886">
    <property type="entry name" value="TM7S3_TM198"/>
    <property type="match status" value="1"/>
</dbReference>
<dbReference type="EMBL" id="MCFF01000010">
    <property type="protein sequence ID" value="ORZ22843.1"/>
    <property type="molecule type" value="Genomic_DNA"/>
</dbReference>
<evidence type="ECO:0000313" key="10">
    <source>
        <dbReference type="EMBL" id="ORZ22843.1"/>
    </source>
</evidence>
<comment type="caution">
    <text evidence="10">The sequence shown here is derived from an EMBL/GenBank/DDBJ whole genome shotgun (WGS) entry which is preliminary data.</text>
</comment>
<feature type="transmembrane region" description="Helical" evidence="8">
    <location>
        <begin position="161"/>
        <end position="181"/>
    </location>
</feature>
<dbReference type="Proteomes" id="UP000193648">
    <property type="component" value="Unassembled WGS sequence"/>
</dbReference>
<protein>
    <recommendedName>
        <fullName evidence="6">Transmembrane protein 198</fullName>
    </recommendedName>
</protein>
<reference evidence="10 11" key="1">
    <citation type="submission" date="2016-07" db="EMBL/GenBank/DDBJ databases">
        <title>Pervasive Adenine N6-methylation of Active Genes in Fungi.</title>
        <authorList>
            <consortium name="DOE Joint Genome Institute"/>
            <person name="Mondo S.J."/>
            <person name="Dannebaum R.O."/>
            <person name="Kuo R.C."/>
            <person name="Labutti K."/>
            <person name="Haridas S."/>
            <person name="Kuo A."/>
            <person name="Salamov A."/>
            <person name="Ahrendt S.R."/>
            <person name="Lipzen A."/>
            <person name="Sullivan W."/>
            <person name="Andreopoulos W.B."/>
            <person name="Clum A."/>
            <person name="Lindquist E."/>
            <person name="Daum C."/>
            <person name="Ramamoorthy G.K."/>
            <person name="Gryganskyi A."/>
            <person name="Culley D."/>
            <person name="Magnuson J.K."/>
            <person name="James T.Y."/>
            <person name="O'Malley M.A."/>
            <person name="Stajich J.E."/>
            <person name="Spatafora J.W."/>
            <person name="Visel A."/>
            <person name="Grigoriev I.V."/>
        </authorList>
    </citation>
    <scope>NUCLEOTIDE SEQUENCE [LARGE SCALE GENOMIC DNA]</scope>
    <source>
        <strain evidence="10 11">NRRL 3116</strain>
    </source>
</reference>
<feature type="transmembrane region" description="Helical" evidence="8">
    <location>
        <begin position="76"/>
        <end position="94"/>
    </location>
</feature>
<dbReference type="InterPro" id="IPR025256">
    <property type="entry name" value="TM7S3/TM198-like_dom"/>
</dbReference>
<feature type="compositionally biased region" description="Acidic residues" evidence="7">
    <location>
        <begin position="577"/>
        <end position="586"/>
    </location>
</feature>
<comment type="subcellular location">
    <subcellularLocation>
        <location evidence="1">Membrane</location>
        <topology evidence="1">Multi-pass membrane protein</topology>
    </subcellularLocation>
</comment>
<evidence type="ECO:0000256" key="6">
    <source>
        <dbReference type="ARBA" id="ARBA00049737"/>
    </source>
</evidence>
<keyword evidence="11" id="KW-1185">Reference proteome</keyword>
<name>A0A1Y2GXT2_9FUNG</name>
<dbReference type="GeneID" id="33569486"/>
<evidence type="ECO:0000313" key="11">
    <source>
        <dbReference type="Proteomes" id="UP000193648"/>
    </source>
</evidence>
<evidence type="ECO:0000256" key="1">
    <source>
        <dbReference type="ARBA" id="ARBA00004141"/>
    </source>
</evidence>
<feature type="region of interest" description="Disordered" evidence="7">
    <location>
        <begin position="358"/>
        <end position="442"/>
    </location>
</feature>
<feature type="compositionally biased region" description="Polar residues" evidence="7">
    <location>
        <begin position="416"/>
        <end position="426"/>
    </location>
</feature>
<evidence type="ECO:0000259" key="9">
    <source>
        <dbReference type="Pfam" id="PF13886"/>
    </source>
</evidence>
<gene>
    <name evidence="10" type="ORF">BCR41DRAFT_385116</name>
</gene>
<dbReference type="AlphaFoldDB" id="A0A1Y2GXT2"/>
<feature type="domain" description="TM7S3/TM198-like" evidence="9">
    <location>
        <begin position="79"/>
        <end position="272"/>
    </location>
</feature>
<keyword evidence="3 8" id="KW-0812">Transmembrane</keyword>
<feature type="transmembrane region" description="Helical" evidence="8">
    <location>
        <begin position="35"/>
        <end position="56"/>
    </location>
</feature>
<dbReference type="GO" id="GO:0005886">
    <property type="term" value="C:plasma membrane"/>
    <property type="evidence" value="ECO:0007669"/>
    <property type="project" value="TreeGrafter"/>
</dbReference>
<evidence type="ECO:0000256" key="4">
    <source>
        <dbReference type="ARBA" id="ARBA00022989"/>
    </source>
</evidence>
<dbReference type="OrthoDB" id="102260at2759"/>
<dbReference type="RefSeq" id="XP_021883397.1">
    <property type="nucleotide sequence ID" value="XM_022027643.1"/>
</dbReference>
<feature type="region of interest" description="Disordered" evidence="7">
    <location>
        <begin position="553"/>
        <end position="600"/>
    </location>
</feature>
<feature type="transmembrane region" description="Helical" evidence="8">
    <location>
        <begin position="187"/>
        <end position="204"/>
    </location>
</feature>
<evidence type="ECO:0000256" key="8">
    <source>
        <dbReference type="SAM" id="Phobius"/>
    </source>
</evidence>